<keyword evidence="9 10" id="KW-0472">Membrane</keyword>
<accession>A0ABP9VGP1</accession>
<evidence type="ECO:0000256" key="1">
    <source>
        <dbReference type="ARBA" id="ARBA00001971"/>
    </source>
</evidence>
<dbReference type="NCBIfam" id="TIGR02970">
    <property type="entry name" value="succ_dehyd_cytB"/>
    <property type="match status" value="1"/>
</dbReference>
<keyword evidence="4" id="KW-0349">Heme</keyword>
<dbReference type="PIRSF" id="PIRSF000178">
    <property type="entry name" value="SDH_cyt_b560"/>
    <property type="match status" value="1"/>
</dbReference>
<comment type="cofactor">
    <cofactor evidence="1">
        <name>heme</name>
        <dbReference type="ChEBI" id="CHEBI:30413"/>
    </cofactor>
</comment>
<proteinExistence type="inferred from homology"/>
<keyword evidence="5 10" id="KW-0812">Transmembrane</keyword>
<dbReference type="RefSeq" id="WP_353542475.1">
    <property type="nucleotide sequence ID" value="NZ_BAABRN010000024.1"/>
</dbReference>
<keyword evidence="7 10" id="KW-1133">Transmembrane helix</keyword>
<evidence type="ECO:0000313" key="12">
    <source>
        <dbReference type="Proteomes" id="UP001458946"/>
    </source>
</evidence>
<name>A0ABP9VGP1_9DEIO</name>
<gene>
    <name evidence="11" type="ORF">Dxin01_02252</name>
</gene>
<evidence type="ECO:0000256" key="2">
    <source>
        <dbReference type="ARBA" id="ARBA00004370"/>
    </source>
</evidence>
<comment type="subcellular location">
    <subcellularLocation>
        <location evidence="2">Membrane</location>
    </subcellularLocation>
</comment>
<feature type="transmembrane region" description="Helical" evidence="10">
    <location>
        <begin position="49"/>
        <end position="70"/>
    </location>
</feature>
<dbReference type="Proteomes" id="UP001458946">
    <property type="component" value="Unassembled WGS sequence"/>
</dbReference>
<feature type="transmembrane region" description="Helical" evidence="10">
    <location>
        <begin position="12"/>
        <end position="37"/>
    </location>
</feature>
<dbReference type="InterPro" id="IPR039023">
    <property type="entry name" value="SdhC_prok"/>
</dbReference>
<evidence type="ECO:0000256" key="5">
    <source>
        <dbReference type="ARBA" id="ARBA00022692"/>
    </source>
</evidence>
<keyword evidence="8" id="KW-0408">Iron</keyword>
<dbReference type="InterPro" id="IPR034804">
    <property type="entry name" value="SQR/QFR_C/D"/>
</dbReference>
<evidence type="ECO:0000256" key="4">
    <source>
        <dbReference type="ARBA" id="ARBA00022617"/>
    </source>
</evidence>
<keyword evidence="6" id="KW-0479">Metal-binding</keyword>
<feature type="transmembrane region" description="Helical" evidence="10">
    <location>
        <begin position="90"/>
        <end position="108"/>
    </location>
</feature>
<dbReference type="Gene3D" id="1.20.1300.10">
    <property type="entry name" value="Fumarate reductase/succinate dehydrogenase, transmembrane subunit"/>
    <property type="match status" value="1"/>
</dbReference>
<protein>
    <recommendedName>
        <fullName evidence="13">Succinate dehydrogenase, cytochrome b556 subunit</fullName>
    </recommendedName>
</protein>
<comment type="similarity">
    <text evidence="3">Belongs to the cytochrome b560 family.</text>
</comment>
<dbReference type="EMBL" id="BAABRN010000024">
    <property type="protein sequence ID" value="GAA5502508.1"/>
    <property type="molecule type" value="Genomic_DNA"/>
</dbReference>
<evidence type="ECO:0000256" key="6">
    <source>
        <dbReference type="ARBA" id="ARBA00022723"/>
    </source>
</evidence>
<organism evidence="11 12">
    <name type="scientific">Deinococcus xinjiangensis</name>
    <dbReference type="NCBI Taxonomy" id="457454"/>
    <lineage>
        <taxon>Bacteria</taxon>
        <taxon>Thermotogati</taxon>
        <taxon>Deinococcota</taxon>
        <taxon>Deinococci</taxon>
        <taxon>Deinococcales</taxon>
        <taxon>Deinococcaceae</taxon>
        <taxon>Deinococcus</taxon>
    </lineage>
</organism>
<comment type="caution">
    <text evidence="11">The sequence shown here is derived from an EMBL/GenBank/DDBJ whole genome shotgun (WGS) entry which is preliminary data.</text>
</comment>
<dbReference type="SUPFAM" id="SSF81343">
    <property type="entry name" value="Fumarate reductase respiratory complex transmembrane subunits"/>
    <property type="match status" value="1"/>
</dbReference>
<dbReference type="PANTHER" id="PTHR41910:SF1">
    <property type="entry name" value="SUCCINATE DEHYDROGENASE HYDROPHOBIC MEMBRANE ANCHOR SUBUNIT"/>
    <property type="match status" value="1"/>
</dbReference>
<evidence type="ECO:0000256" key="8">
    <source>
        <dbReference type="ARBA" id="ARBA00023004"/>
    </source>
</evidence>
<sequence length="118" mass="13512">MYKGREGQWAFLLHRLSGVAILLYLMLHVFSIGSMIFGEKFYMTIHNTYDFILFRLGLVGVVAAVVYHAFNGLRIILMDFTGFGVNIQRQAWYVVLLVTALATLYAFIRLLPRLQGGY</sequence>
<dbReference type="InterPro" id="IPR000701">
    <property type="entry name" value="SuccDH_FuR_B_TM-su"/>
</dbReference>
<evidence type="ECO:0000256" key="9">
    <source>
        <dbReference type="ARBA" id="ARBA00023136"/>
    </source>
</evidence>
<evidence type="ECO:0000313" key="11">
    <source>
        <dbReference type="EMBL" id="GAA5502508.1"/>
    </source>
</evidence>
<dbReference type="PANTHER" id="PTHR41910">
    <property type="entry name" value="SUCCINATE DEHYDROGENASE 2 MEMBRANE SUBUNIT SDHC"/>
    <property type="match status" value="1"/>
</dbReference>
<evidence type="ECO:0000256" key="3">
    <source>
        <dbReference type="ARBA" id="ARBA00007244"/>
    </source>
</evidence>
<dbReference type="Pfam" id="PF01127">
    <property type="entry name" value="Sdh_cyt"/>
    <property type="match status" value="1"/>
</dbReference>
<reference evidence="11 12" key="1">
    <citation type="submission" date="2024-02" db="EMBL/GenBank/DDBJ databases">
        <title>Deinococcus xinjiangensis NBRC 107630.</title>
        <authorList>
            <person name="Ichikawa N."/>
            <person name="Katano-Makiyama Y."/>
            <person name="Hidaka K."/>
        </authorList>
    </citation>
    <scope>NUCLEOTIDE SEQUENCE [LARGE SCALE GENOMIC DNA]</scope>
    <source>
        <strain evidence="11 12">NBRC 107630</strain>
    </source>
</reference>
<evidence type="ECO:0008006" key="13">
    <source>
        <dbReference type="Google" id="ProtNLM"/>
    </source>
</evidence>
<evidence type="ECO:0000256" key="7">
    <source>
        <dbReference type="ARBA" id="ARBA00022989"/>
    </source>
</evidence>
<dbReference type="InterPro" id="IPR014314">
    <property type="entry name" value="Succ_DH_cytb556"/>
</dbReference>
<evidence type="ECO:0000256" key="10">
    <source>
        <dbReference type="SAM" id="Phobius"/>
    </source>
</evidence>
<keyword evidence="12" id="KW-1185">Reference proteome</keyword>